<dbReference type="Proteomes" id="UP000314986">
    <property type="component" value="Unassembled WGS sequence"/>
</dbReference>
<dbReference type="GO" id="GO:0006788">
    <property type="term" value="P:heme oxidation"/>
    <property type="evidence" value="ECO:0007669"/>
    <property type="project" value="InterPro"/>
</dbReference>
<dbReference type="GO" id="GO:0004392">
    <property type="term" value="F:heme oxygenase (decyclizing) activity"/>
    <property type="evidence" value="ECO:0007669"/>
    <property type="project" value="UniProtKB-EC"/>
</dbReference>
<evidence type="ECO:0000256" key="6">
    <source>
        <dbReference type="ARBA" id="ARBA00023002"/>
    </source>
</evidence>
<evidence type="ECO:0000256" key="3">
    <source>
        <dbReference type="ARBA" id="ARBA00022617"/>
    </source>
</evidence>
<dbReference type="SUPFAM" id="SSF48613">
    <property type="entry name" value="Heme oxygenase-like"/>
    <property type="match status" value="1"/>
</dbReference>
<dbReference type="Ensembl" id="ENSCMIT00000018748.1">
    <property type="protein sequence ID" value="ENSCMIP00000018401.1"/>
    <property type="gene ID" value="ENSCMIG00000008658.1"/>
</dbReference>
<keyword evidence="5" id="KW-0677">Repeat</keyword>
<keyword evidence="8" id="KW-0472">Membrane</keyword>
<dbReference type="InterPro" id="IPR018207">
    <property type="entry name" value="Haem_oxygenase_CS"/>
</dbReference>
<protein>
    <recommendedName>
        <fullName evidence="2">heme oxygenase (biliverdin-producing)</fullName>
        <ecNumber evidence="2">1.14.14.18</ecNumber>
    </recommendedName>
</protein>
<dbReference type="GO" id="GO:0042167">
    <property type="term" value="P:heme catabolic process"/>
    <property type="evidence" value="ECO:0007669"/>
    <property type="project" value="TreeGrafter"/>
</dbReference>
<feature type="transmembrane region" description="Helical" evidence="8">
    <location>
        <begin position="262"/>
        <end position="280"/>
    </location>
</feature>
<evidence type="ECO:0000256" key="4">
    <source>
        <dbReference type="ARBA" id="ARBA00022723"/>
    </source>
</evidence>
<gene>
    <name evidence="9" type="primary">LOC103178752</name>
</gene>
<dbReference type="InterPro" id="IPR016084">
    <property type="entry name" value="Haem_Oase-like_multi-hlx"/>
</dbReference>
<reference evidence="10" key="1">
    <citation type="journal article" date="2006" name="Science">
        <title>Ancient noncoding elements conserved in the human genome.</title>
        <authorList>
            <person name="Venkatesh B."/>
            <person name="Kirkness E.F."/>
            <person name="Loh Y.H."/>
            <person name="Halpern A.L."/>
            <person name="Lee A.P."/>
            <person name="Johnson J."/>
            <person name="Dandona N."/>
            <person name="Viswanathan L.D."/>
            <person name="Tay A."/>
            <person name="Venter J.C."/>
            <person name="Strausberg R.L."/>
            <person name="Brenner S."/>
        </authorList>
    </citation>
    <scope>NUCLEOTIDE SEQUENCE [LARGE SCALE GENOMIC DNA]</scope>
</reference>
<sequence length="281" mass="31990">MLVTEGKALSEVEDIGMDVDFTSPTDLSEILKEGTKEAHDRAENTQFVKDFLKGKIHLELFKLGTAALYFTYSLHRREPLERDLEYFFGPDWKNEIQSSDATTAYVERIHYVGEFEPELLVAHAYTRYMGDLSGGQVLKKVAQRALHFPSTGEGVQFYIFDNISNPTQFKQLYRARLNSLELDRRNKERVVEEANRAFEFNMQVFEELDQIGKLLPKAPEGGHLMHDGKGNPRMCPFYTAKGNVESSECPYRTVVSLLKSSSFQLVLAIVVALIAATYLML</sequence>
<dbReference type="Gene3D" id="1.20.910.10">
    <property type="entry name" value="Heme oxygenase-like"/>
    <property type="match status" value="1"/>
</dbReference>
<dbReference type="PANTHER" id="PTHR10720:SF2">
    <property type="entry name" value="HEME OXYGENASE 2"/>
    <property type="match status" value="1"/>
</dbReference>
<evidence type="ECO:0000256" key="5">
    <source>
        <dbReference type="ARBA" id="ARBA00022737"/>
    </source>
</evidence>
<dbReference type="EC" id="1.14.14.18" evidence="2"/>
<organism evidence="9 10">
    <name type="scientific">Callorhinchus milii</name>
    <name type="common">Ghost shark</name>
    <dbReference type="NCBI Taxonomy" id="7868"/>
    <lineage>
        <taxon>Eukaryota</taxon>
        <taxon>Metazoa</taxon>
        <taxon>Chordata</taxon>
        <taxon>Craniata</taxon>
        <taxon>Vertebrata</taxon>
        <taxon>Chondrichthyes</taxon>
        <taxon>Holocephali</taxon>
        <taxon>Chimaeriformes</taxon>
        <taxon>Callorhinchidae</taxon>
        <taxon>Callorhinchus</taxon>
    </lineage>
</organism>
<dbReference type="PRINTS" id="PR00088">
    <property type="entry name" value="HAEMOXYGNASE"/>
</dbReference>
<reference evidence="9" key="4">
    <citation type="submission" date="2025-08" db="UniProtKB">
        <authorList>
            <consortium name="Ensembl"/>
        </authorList>
    </citation>
    <scope>IDENTIFICATION</scope>
</reference>
<proteinExistence type="inferred from homology"/>
<keyword evidence="10" id="KW-1185">Reference proteome</keyword>
<dbReference type="PROSITE" id="PS00593">
    <property type="entry name" value="HEME_OXYGENASE"/>
    <property type="match status" value="1"/>
</dbReference>
<evidence type="ECO:0000256" key="2">
    <source>
        <dbReference type="ARBA" id="ARBA00012360"/>
    </source>
</evidence>
<evidence type="ECO:0000256" key="1">
    <source>
        <dbReference type="ARBA" id="ARBA00006134"/>
    </source>
</evidence>
<keyword evidence="6" id="KW-0560">Oxidoreductase</keyword>
<comment type="similarity">
    <text evidence="1">Belongs to the heme oxygenase family.</text>
</comment>
<dbReference type="GeneTree" id="ENSGT00390000017673"/>
<evidence type="ECO:0000313" key="9">
    <source>
        <dbReference type="Ensembl" id="ENSCMIP00000018401.1"/>
    </source>
</evidence>
<reference evidence="10" key="3">
    <citation type="journal article" date="2014" name="Nature">
        <title>Elephant shark genome provides unique insights into gnathostome evolution.</title>
        <authorList>
            <consortium name="International Elephant Shark Genome Sequencing Consortium"/>
            <person name="Venkatesh B."/>
            <person name="Lee A.P."/>
            <person name="Ravi V."/>
            <person name="Maurya A.K."/>
            <person name="Lian M.M."/>
            <person name="Swann J.B."/>
            <person name="Ohta Y."/>
            <person name="Flajnik M.F."/>
            <person name="Sutoh Y."/>
            <person name="Kasahara M."/>
            <person name="Hoon S."/>
            <person name="Gangu V."/>
            <person name="Roy S.W."/>
            <person name="Irimia M."/>
            <person name="Korzh V."/>
            <person name="Kondrychyn I."/>
            <person name="Lim Z.W."/>
            <person name="Tay B.H."/>
            <person name="Tohari S."/>
            <person name="Kong K.W."/>
            <person name="Ho S."/>
            <person name="Lorente-Galdos B."/>
            <person name="Quilez J."/>
            <person name="Marques-Bonet T."/>
            <person name="Raney B.J."/>
            <person name="Ingham P.W."/>
            <person name="Tay A."/>
            <person name="Hillier L.W."/>
            <person name="Minx P."/>
            <person name="Boehm T."/>
            <person name="Wilson R.K."/>
            <person name="Brenner S."/>
            <person name="Warren W.C."/>
        </authorList>
    </citation>
    <scope>NUCLEOTIDE SEQUENCE [LARGE SCALE GENOMIC DNA]</scope>
</reference>
<dbReference type="GO" id="GO:0046872">
    <property type="term" value="F:metal ion binding"/>
    <property type="evidence" value="ECO:0007669"/>
    <property type="project" value="UniProtKB-KW"/>
</dbReference>
<evidence type="ECO:0000313" key="10">
    <source>
        <dbReference type="Proteomes" id="UP000314986"/>
    </source>
</evidence>
<evidence type="ECO:0000256" key="8">
    <source>
        <dbReference type="SAM" id="Phobius"/>
    </source>
</evidence>
<evidence type="ECO:0000256" key="7">
    <source>
        <dbReference type="ARBA" id="ARBA00023004"/>
    </source>
</evidence>
<dbReference type="CDD" id="cd19165">
    <property type="entry name" value="HemeO"/>
    <property type="match status" value="1"/>
</dbReference>
<name>A0A4W3HQI1_CALMI</name>
<reference evidence="10" key="2">
    <citation type="journal article" date="2007" name="PLoS Biol.">
        <title>Survey sequencing and comparative analysis of the elephant shark (Callorhinchus milii) genome.</title>
        <authorList>
            <person name="Venkatesh B."/>
            <person name="Kirkness E.F."/>
            <person name="Loh Y.H."/>
            <person name="Halpern A.L."/>
            <person name="Lee A.P."/>
            <person name="Johnson J."/>
            <person name="Dandona N."/>
            <person name="Viswanathan L.D."/>
            <person name="Tay A."/>
            <person name="Venter J.C."/>
            <person name="Strausberg R.L."/>
            <person name="Brenner S."/>
        </authorList>
    </citation>
    <scope>NUCLEOTIDE SEQUENCE [LARGE SCALE GENOMIC DNA]</scope>
</reference>
<dbReference type="InterPro" id="IPR016053">
    <property type="entry name" value="Haem_Oase-like"/>
</dbReference>
<keyword evidence="3" id="KW-0349">Heme</keyword>
<accession>A0A4W3HQI1</accession>
<dbReference type="PANTHER" id="PTHR10720">
    <property type="entry name" value="HEME OXYGENASE"/>
    <property type="match status" value="1"/>
</dbReference>
<keyword evidence="8" id="KW-1133">Transmembrane helix</keyword>
<dbReference type="InterPro" id="IPR002051">
    <property type="entry name" value="Haem_Oase"/>
</dbReference>
<keyword evidence="8" id="KW-0812">Transmembrane</keyword>
<dbReference type="Pfam" id="PF01126">
    <property type="entry name" value="Heme_oxygenase"/>
    <property type="match status" value="2"/>
</dbReference>
<reference evidence="9" key="5">
    <citation type="submission" date="2025-09" db="UniProtKB">
        <authorList>
            <consortium name="Ensembl"/>
        </authorList>
    </citation>
    <scope>IDENTIFICATION</scope>
</reference>
<dbReference type="GO" id="GO:0020037">
    <property type="term" value="F:heme binding"/>
    <property type="evidence" value="ECO:0007669"/>
    <property type="project" value="TreeGrafter"/>
</dbReference>
<keyword evidence="4" id="KW-0479">Metal-binding</keyword>
<dbReference type="GO" id="GO:0006979">
    <property type="term" value="P:response to oxidative stress"/>
    <property type="evidence" value="ECO:0007669"/>
    <property type="project" value="TreeGrafter"/>
</dbReference>
<dbReference type="AlphaFoldDB" id="A0A4W3HQI1"/>
<keyword evidence="7" id="KW-0408">Iron</keyword>